<evidence type="ECO:0000313" key="2">
    <source>
        <dbReference type="Proteomes" id="UP000264541"/>
    </source>
</evidence>
<name>A0A372LRW2_9BACI</name>
<dbReference type="Proteomes" id="UP000264541">
    <property type="component" value="Unassembled WGS sequence"/>
</dbReference>
<accession>A0A372LRW2</accession>
<organism evidence="1 2">
    <name type="scientific">Peribacillus saganii</name>
    <dbReference type="NCBI Taxonomy" id="2303992"/>
    <lineage>
        <taxon>Bacteria</taxon>
        <taxon>Bacillati</taxon>
        <taxon>Bacillota</taxon>
        <taxon>Bacilli</taxon>
        <taxon>Bacillales</taxon>
        <taxon>Bacillaceae</taxon>
        <taxon>Peribacillus</taxon>
    </lineage>
</organism>
<dbReference type="AlphaFoldDB" id="A0A372LRW2"/>
<proteinExistence type="predicted"/>
<gene>
    <name evidence="1" type="ORF">D0469_02975</name>
</gene>
<comment type="caution">
    <text evidence="1">The sequence shown here is derived from an EMBL/GenBank/DDBJ whole genome shotgun (WGS) entry which is preliminary data.</text>
</comment>
<protein>
    <submittedName>
        <fullName evidence="1">Uncharacterized protein</fullName>
    </submittedName>
</protein>
<sequence>MISIVYLNYSRDLLKGPMKQGLYRVTVLKEYYFVVELFDGAYFMGENYWVLDYFMFDPRLITHQAELLPSTNSRGLKGVDVDQSSAICKLLRK</sequence>
<keyword evidence="2" id="KW-1185">Reference proteome</keyword>
<dbReference type="EMBL" id="QVTE01000008">
    <property type="protein sequence ID" value="RFU70928.1"/>
    <property type="molecule type" value="Genomic_DNA"/>
</dbReference>
<reference evidence="1 2" key="1">
    <citation type="submission" date="2018-08" db="EMBL/GenBank/DDBJ databases">
        <title>Bacillus chawlae sp. nov., Bacillus glennii sp. nov., and Bacillus saganii sp. nov. Isolated from the Vehicle Assembly Building at Kennedy Space Center where the Viking Spacecraft were Assembled.</title>
        <authorList>
            <person name="Seuylemezian A."/>
            <person name="Vaishampayan P."/>
        </authorList>
    </citation>
    <scope>NUCLEOTIDE SEQUENCE [LARGE SCALE GENOMIC DNA]</scope>
    <source>
        <strain evidence="1 2">V47-23a</strain>
    </source>
</reference>
<evidence type="ECO:0000313" key="1">
    <source>
        <dbReference type="EMBL" id="RFU70928.1"/>
    </source>
</evidence>
<dbReference type="RefSeq" id="WP_117325156.1">
    <property type="nucleotide sequence ID" value="NZ_QVTE01000008.1"/>
</dbReference>